<dbReference type="HOGENOM" id="CLU_1675600_0_0_11"/>
<feature type="chain" id="PRO_5039527721" description="Secreted protein" evidence="1">
    <location>
        <begin position="27"/>
        <end position="157"/>
    </location>
</feature>
<dbReference type="KEGG" id="kal:KALB_7720"/>
<feature type="signal peptide" evidence="1">
    <location>
        <begin position="1"/>
        <end position="26"/>
    </location>
</feature>
<dbReference type="RefSeq" id="WP_025360905.1">
    <property type="nucleotide sequence ID" value="NZ_CP007155.1"/>
</dbReference>
<protein>
    <recommendedName>
        <fullName evidence="4">Secreted protein</fullName>
    </recommendedName>
</protein>
<keyword evidence="3" id="KW-1185">Reference proteome</keyword>
<proteinExistence type="predicted"/>
<accession>W5WJN4</accession>
<evidence type="ECO:0008006" key="4">
    <source>
        <dbReference type="Google" id="ProtNLM"/>
    </source>
</evidence>
<evidence type="ECO:0000256" key="1">
    <source>
        <dbReference type="SAM" id="SignalP"/>
    </source>
</evidence>
<evidence type="ECO:0000313" key="3">
    <source>
        <dbReference type="Proteomes" id="UP000019225"/>
    </source>
</evidence>
<organism evidence="2 3">
    <name type="scientific">Kutzneria albida DSM 43870</name>
    <dbReference type="NCBI Taxonomy" id="1449976"/>
    <lineage>
        <taxon>Bacteria</taxon>
        <taxon>Bacillati</taxon>
        <taxon>Actinomycetota</taxon>
        <taxon>Actinomycetes</taxon>
        <taxon>Pseudonocardiales</taxon>
        <taxon>Pseudonocardiaceae</taxon>
        <taxon>Kutzneria</taxon>
    </lineage>
</organism>
<dbReference type="AlphaFoldDB" id="W5WJN4"/>
<name>W5WJN4_9PSEU</name>
<dbReference type="Proteomes" id="UP000019225">
    <property type="component" value="Chromosome"/>
</dbReference>
<dbReference type="STRING" id="1449976.KALB_7720"/>
<gene>
    <name evidence="2" type="ORF">KALB_7720</name>
</gene>
<keyword evidence="1" id="KW-0732">Signal</keyword>
<sequence>MNKTAIGIIAALAVAAVLSVAGLSLASAQSEYSSAPSGTAQDVRQARDALATAVQLHDLAGVRKAADQLVPALAAVHTELDRGALRPETANYLSTAERQNAELRAQLTVPAPRGGILDSVTGLVNSLLDTVKGLLNGLLGGGGSSSTTTTTSTSSAG</sequence>
<dbReference type="OrthoDB" id="9976547at2"/>
<evidence type="ECO:0000313" key="2">
    <source>
        <dbReference type="EMBL" id="AHI01078.1"/>
    </source>
</evidence>
<dbReference type="EMBL" id="CP007155">
    <property type="protein sequence ID" value="AHI01078.1"/>
    <property type="molecule type" value="Genomic_DNA"/>
</dbReference>
<reference evidence="2 3" key="1">
    <citation type="journal article" date="2014" name="BMC Genomics">
        <title>Complete genome sequence of producer of the glycopeptide antibiotic Aculeximycin Kutzneria albida DSM 43870T, a representative of minor genus of Pseudonocardiaceae.</title>
        <authorList>
            <person name="Rebets Y."/>
            <person name="Tokovenko B."/>
            <person name="Lushchyk I."/>
            <person name="Ruckert C."/>
            <person name="Zaburannyi N."/>
            <person name="Bechthold A."/>
            <person name="Kalinowski J."/>
            <person name="Luzhetskyy A."/>
        </authorList>
    </citation>
    <scope>NUCLEOTIDE SEQUENCE [LARGE SCALE GENOMIC DNA]</scope>
    <source>
        <strain evidence="2">DSM 43870</strain>
    </source>
</reference>